<dbReference type="InterPro" id="IPR001841">
    <property type="entry name" value="Znf_RING"/>
</dbReference>
<dbReference type="EMBL" id="JAGTJR010000083">
    <property type="protein sequence ID" value="KAH7013995.1"/>
    <property type="molecule type" value="Genomic_DNA"/>
</dbReference>
<protein>
    <recommendedName>
        <fullName evidence="2">RING-type domain-containing protein</fullName>
    </recommendedName>
</protein>
<name>A0ABQ8FQR6_9PEZI</name>
<comment type="caution">
    <text evidence="3">The sequence shown here is derived from an EMBL/GenBank/DDBJ whole genome shotgun (WGS) entry which is preliminary data.</text>
</comment>
<dbReference type="PROSITE" id="PS50089">
    <property type="entry name" value="ZF_RING_2"/>
    <property type="match status" value="1"/>
</dbReference>
<sequence length="258" mass="29776">MHSRTEYLQSLQPHPLPLEELENRRKETNENDICGPFDCPICTESFASSNDVVAACSSTVKHYFHHDCLLTWFSETDRYAKYRRHCPACREEVFSDERAYMATPFRHGISNRADVLEWAQLYRNIDTTGSPVNTEPLPELLPVTEVGAWCAAQGRKDRVHVEHHGCITRFRYLKARLVDRIEEPSWMAIYDGFAKDKEKLWNRGIPYVSPGQPPAWMPITELGAWIAACTDEQREAVLRRAQMVKEAYERTSERSLAA</sequence>
<dbReference type="Pfam" id="PF13639">
    <property type="entry name" value="zf-RING_2"/>
    <property type="match status" value="1"/>
</dbReference>
<feature type="domain" description="RING-type" evidence="2">
    <location>
        <begin position="39"/>
        <end position="90"/>
    </location>
</feature>
<evidence type="ECO:0000313" key="3">
    <source>
        <dbReference type="EMBL" id="KAH7013995.1"/>
    </source>
</evidence>
<reference evidence="3 4" key="1">
    <citation type="journal article" date="2021" name="Nat. Commun.">
        <title>Genetic determinants of endophytism in the Arabidopsis root mycobiome.</title>
        <authorList>
            <person name="Mesny F."/>
            <person name="Miyauchi S."/>
            <person name="Thiergart T."/>
            <person name="Pickel B."/>
            <person name="Atanasova L."/>
            <person name="Karlsson M."/>
            <person name="Huettel B."/>
            <person name="Barry K.W."/>
            <person name="Haridas S."/>
            <person name="Chen C."/>
            <person name="Bauer D."/>
            <person name="Andreopoulos W."/>
            <person name="Pangilinan J."/>
            <person name="LaButti K."/>
            <person name="Riley R."/>
            <person name="Lipzen A."/>
            <person name="Clum A."/>
            <person name="Drula E."/>
            <person name="Henrissat B."/>
            <person name="Kohler A."/>
            <person name="Grigoriev I.V."/>
            <person name="Martin F.M."/>
            <person name="Hacquard S."/>
        </authorList>
    </citation>
    <scope>NUCLEOTIDE SEQUENCE [LARGE SCALE GENOMIC DNA]</scope>
    <source>
        <strain evidence="3 4">MPI-SDFR-AT-0080</strain>
    </source>
</reference>
<dbReference type="Proteomes" id="UP000774617">
    <property type="component" value="Unassembled WGS sequence"/>
</dbReference>
<dbReference type="SUPFAM" id="SSF57850">
    <property type="entry name" value="RING/U-box"/>
    <property type="match status" value="1"/>
</dbReference>
<organism evidence="3 4">
    <name type="scientific">Macrophomina phaseolina</name>
    <dbReference type="NCBI Taxonomy" id="35725"/>
    <lineage>
        <taxon>Eukaryota</taxon>
        <taxon>Fungi</taxon>
        <taxon>Dikarya</taxon>
        <taxon>Ascomycota</taxon>
        <taxon>Pezizomycotina</taxon>
        <taxon>Dothideomycetes</taxon>
        <taxon>Dothideomycetes incertae sedis</taxon>
        <taxon>Botryosphaeriales</taxon>
        <taxon>Botryosphaeriaceae</taxon>
        <taxon>Macrophomina</taxon>
    </lineage>
</organism>
<evidence type="ECO:0000313" key="4">
    <source>
        <dbReference type="Proteomes" id="UP000774617"/>
    </source>
</evidence>
<accession>A0ABQ8FQR6</accession>
<dbReference type="InterPro" id="IPR013083">
    <property type="entry name" value="Znf_RING/FYVE/PHD"/>
</dbReference>
<evidence type="ECO:0000256" key="1">
    <source>
        <dbReference type="PROSITE-ProRule" id="PRU00175"/>
    </source>
</evidence>
<keyword evidence="1" id="KW-0479">Metal-binding</keyword>
<keyword evidence="1" id="KW-0862">Zinc</keyword>
<dbReference type="Gene3D" id="3.30.40.10">
    <property type="entry name" value="Zinc/RING finger domain, C3HC4 (zinc finger)"/>
    <property type="match status" value="1"/>
</dbReference>
<keyword evidence="1" id="KW-0863">Zinc-finger</keyword>
<gene>
    <name evidence="3" type="ORF">B0J12DRAFT_705866</name>
</gene>
<evidence type="ECO:0000259" key="2">
    <source>
        <dbReference type="PROSITE" id="PS50089"/>
    </source>
</evidence>
<proteinExistence type="predicted"/>
<keyword evidence="4" id="KW-1185">Reference proteome</keyword>